<feature type="domain" description="Vta1/callose synthase N-terminal" evidence="10">
    <location>
        <begin position="15"/>
        <end position="156"/>
    </location>
</feature>
<evidence type="ECO:0000256" key="3">
    <source>
        <dbReference type="ARBA" id="ARBA00007895"/>
    </source>
</evidence>
<comment type="subcellular location">
    <subcellularLocation>
        <location evidence="2">Cytoplasm</location>
    </subcellularLocation>
    <subcellularLocation>
        <location evidence="1">Endosome membrane</location>
        <topology evidence="1">Peripheral membrane protein</topology>
    </subcellularLocation>
</comment>
<keyword evidence="6" id="KW-0967">Endosome</keyword>
<evidence type="ECO:0000256" key="7">
    <source>
        <dbReference type="ARBA" id="ARBA00022927"/>
    </source>
</evidence>
<evidence type="ECO:0000256" key="5">
    <source>
        <dbReference type="ARBA" id="ARBA00022490"/>
    </source>
</evidence>
<reference evidence="12" key="1">
    <citation type="journal article" date="2014" name="PLoS Negl. Trop. Dis.">
        <title>Identification and characterization of seminal fluid proteins in the Asian tiger mosquito, Aedes albopictus.</title>
        <authorList>
            <person name="Boes K.E."/>
            <person name="Ribeiro J.M."/>
            <person name="Wong A."/>
            <person name="Harrington L.C."/>
            <person name="Wolfner M.F."/>
            <person name="Sirot L.K."/>
        </authorList>
    </citation>
    <scope>NUCLEOTIDE SEQUENCE</scope>
    <source>
        <tissue evidence="12">Reproductive organs</tissue>
    </source>
</reference>
<comment type="similarity">
    <text evidence="3">Belongs to the VTA1 family.</text>
</comment>
<dbReference type="GO" id="GO:0015031">
    <property type="term" value="P:protein transport"/>
    <property type="evidence" value="ECO:0007669"/>
    <property type="project" value="UniProtKB-KW"/>
</dbReference>
<dbReference type="GO" id="GO:0005771">
    <property type="term" value="C:multivesicular body"/>
    <property type="evidence" value="ECO:0007669"/>
    <property type="project" value="TreeGrafter"/>
</dbReference>
<dbReference type="EMBL" id="GAPW01002516">
    <property type="protein sequence ID" value="JAC11082.1"/>
    <property type="molecule type" value="mRNA"/>
</dbReference>
<evidence type="ECO:0000259" key="10">
    <source>
        <dbReference type="Pfam" id="PF04652"/>
    </source>
</evidence>
<organism evidence="12">
    <name type="scientific">Aedes albopictus</name>
    <name type="common">Asian tiger mosquito</name>
    <name type="synonym">Stegomyia albopicta</name>
    <dbReference type="NCBI Taxonomy" id="7160"/>
    <lineage>
        <taxon>Eukaryota</taxon>
        <taxon>Metazoa</taxon>
        <taxon>Ecdysozoa</taxon>
        <taxon>Arthropoda</taxon>
        <taxon>Hexapoda</taxon>
        <taxon>Insecta</taxon>
        <taxon>Pterygota</taxon>
        <taxon>Neoptera</taxon>
        <taxon>Endopterygota</taxon>
        <taxon>Diptera</taxon>
        <taxon>Nematocera</taxon>
        <taxon>Culicoidea</taxon>
        <taxon>Culicidae</taxon>
        <taxon>Culicinae</taxon>
        <taxon>Aedini</taxon>
        <taxon>Aedes</taxon>
        <taxon>Stegomyia</taxon>
    </lineage>
</organism>
<feature type="domain" description="Vta1 C-terminal" evidence="11">
    <location>
        <begin position="289"/>
        <end position="326"/>
    </location>
</feature>
<dbReference type="Pfam" id="PF04652">
    <property type="entry name" value="Vta1"/>
    <property type="match status" value="1"/>
</dbReference>
<accession>A0A023ENS2</accession>
<dbReference type="Gene3D" id="1.25.40.270">
    <property type="entry name" value="Vacuolar protein sorting-associated protein vta1"/>
    <property type="match status" value="1"/>
</dbReference>
<keyword evidence="5" id="KW-0963">Cytoplasm</keyword>
<dbReference type="PANTHER" id="PTHR46009:SF1">
    <property type="entry name" value="VACUOLAR PROTEIN SORTING-ASSOCIATED PROTEIN VTA1 HOMOLOG"/>
    <property type="match status" value="1"/>
</dbReference>
<dbReference type="GO" id="GO:0032511">
    <property type="term" value="P:late endosome to vacuole transport via multivesicular body sorting pathway"/>
    <property type="evidence" value="ECO:0007669"/>
    <property type="project" value="InterPro"/>
</dbReference>
<dbReference type="VEuPathDB" id="VectorBase:AALFPA_069899"/>
<dbReference type="InterPro" id="IPR041212">
    <property type="entry name" value="Vta1_C"/>
</dbReference>
<keyword evidence="4" id="KW-0813">Transport</keyword>
<dbReference type="AlphaFoldDB" id="A0A023ENS2"/>
<feature type="compositionally biased region" description="Polar residues" evidence="9">
    <location>
        <begin position="234"/>
        <end position="243"/>
    </location>
</feature>
<feature type="compositionally biased region" description="Low complexity" evidence="9">
    <location>
        <begin position="213"/>
        <end position="223"/>
    </location>
</feature>
<dbReference type="InterPro" id="IPR044538">
    <property type="entry name" value="Vta1-like"/>
</dbReference>
<sequence length="331" mass="36247">MASNLPEVPASLKAIGHYLKTAQEHDSRDPIVSYWCRLYALQLGMKINSQGAEERKFLIYVMDWLETTKKANADNDCILHEVAAQAYLENYALRLFLYADKQDRAGNFGKNVVKAFYTAGMLYDVMQTFGELTEEVTQNRKYAKWKASYIHNCLKNGETPIPGPMKTDEDTELDNELAGLGPGPSGRSDEPMAGPSNTQPQAPYPAMGFQSWPQPEQGGEQPPAQIPSGPPSGPTNFVTNDPFSNVKAPTPPSEPEKPPGGFQPYTGPAATSDVPEPVVNVATGVQLTSDQLTKAQKYCKWAGSALNYEDVKTAIDNLQKALRLLQTGQDS</sequence>
<evidence type="ECO:0000256" key="9">
    <source>
        <dbReference type="SAM" id="MobiDB-lite"/>
    </source>
</evidence>
<evidence type="ECO:0000256" key="2">
    <source>
        <dbReference type="ARBA" id="ARBA00004496"/>
    </source>
</evidence>
<feature type="region of interest" description="Disordered" evidence="9">
    <location>
        <begin position="156"/>
        <end position="275"/>
    </location>
</feature>
<evidence type="ECO:0000259" key="11">
    <source>
        <dbReference type="Pfam" id="PF18097"/>
    </source>
</evidence>
<evidence type="ECO:0000256" key="8">
    <source>
        <dbReference type="ARBA" id="ARBA00023136"/>
    </source>
</evidence>
<dbReference type="FunFam" id="1.20.5.420:FF:000001">
    <property type="entry name" value="Vacuolar protein sorting-associated protein VTA1 homolog"/>
    <property type="match status" value="1"/>
</dbReference>
<dbReference type="PANTHER" id="PTHR46009">
    <property type="entry name" value="VACUOLAR PROTEIN SORTING-ASSOCIATED PROTEIN VTA1 HOMOLOG"/>
    <property type="match status" value="1"/>
</dbReference>
<proteinExistence type="evidence at transcript level"/>
<evidence type="ECO:0000256" key="4">
    <source>
        <dbReference type="ARBA" id="ARBA00022448"/>
    </source>
</evidence>
<keyword evidence="7" id="KW-0653">Protein transport</keyword>
<name>A0A023ENS2_AEDAL</name>
<dbReference type="InterPro" id="IPR039431">
    <property type="entry name" value="Vta1/CALS_N"/>
</dbReference>
<dbReference type="GO" id="GO:0010008">
    <property type="term" value="C:endosome membrane"/>
    <property type="evidence" value="ECO:0007669"/>
    <property type="project" value="UniProtKB-SubCell"/>
</dbReference>
<evidence type="ECO:0000313" key="12">
    <source>
        <dbReference type="EMBL" id="JAC11082.1"/>
    </source>
</evidence>
<keyword evidence="8" id="KW-0472">Membrane</keyword>
<evidence type="ECO:0000256" key="6">
    <source>
        <dbReference type="ARBA" id="ARBA00022753"/>
    </source>
</evidence>
<protein>
    <submittedName>
        <fullName evidence="12">Putative vacuolar protein</fullName>
    </submittedName>
</protein>
<dbReference type="VEuPathDB" id="VectorBase:AALC636_034822"/>
<dbReference type="Gene3D" id="1.20.5.420">
    <property type="entry name" value="Immunoglobulin FC, subunit C"/>
    <property type="match status" value="1"/>
</dbReference>
<dbReference type="InterPro" id="IPR023175">
    <property type="entry name" value="Vta1/CALS_N_sf"/>
</dbReference>
<dbReference type="Pfam" id="PF18097">
    <property type="entry name" value="Vta1_C"/>
    <property type="match status" value="1"/>
</dbReference>
<feature type="compositionally biased region" description="Pro residues" evidence="9">
    <location>
        <begin position="224"/>
        <end position="233"/>
    </location>
</feature>
<evidence type="ECO:0000256" key="1">
    <source>
        <dbReference type="ARBA" id="ARBA00004481"/>
    </source>
</evidence>